<dbReference type="AlphaFoldDB" id="A0A387HFS0"/>
<evidence type="ECO:0000256" key="1">
    <source>
        <dbReference type="SAM" id="MobiDB-lite"/>
    </source>
</evidence>
<organism evidence="2 3">
    <name type="scientific">Streptomyces hundungensis</name>
    <dbReference type="NCBI Taxonomy" id="1077946"/>
    <lineage>
        <taxon>Bacteria</taxon>
        <taxon>Bacillati</taxon>
        <taxon>Actinomycetota</taxon>
        <taxon>Actinomycetes</taxon>
        <taxon>Kitasatosporales</taxon>
        <taxon>Streptomycetaceae</taxon>
        <taxon>Streptomyces</taxon>
    </lineage>
</organism>
<evidence type="ECO:0000313" key="2">
    <source>
        <dbReference type="EMBL" id="AYG79770.1"/>
    </source>
</evidence>
<evidence type="ECO:0000313" key="3">
    <source>
        <dbReference type="Proteomes" id="UP000271554"/>
    </source>
</evidence>
<proteinExistence type="predicted"/>
<protein>
    <submittedName>
        <fullName evidence="2">Uncharacterized protein</fullName>
    </submittedName>
</protein>
<sequence length="75" mass="7625">MGIAAARTRGAGPRVCAARPMTTRASGRPGLVTVTMPSPSRVGDPAGEPVHRAGTPAFARDTRGPCSGFFTARSS</sequence>
<gene>
    <name evidence="2" type="ORF">DWB77_01888</name>
</gene>
<feature type="region of interest" description="Disordered" evidence="1">
    <location>
        <begin position="1"/>
        <end position="64"/>
    </location>
</feature>
<reference evidence="2 3" key="1">
    <citation type="submission" date="2018-10" db="EMBL/GenBank/DDBJ databases">
        <title>Relationship between Morphology and Antimicrobial Activity in Streptomyces.</title>
        <authorList>
            <person name="Kang H.J."/>
            <person name="Kim S.B."/>
        </authorList>
    </citation>
    <scope>NUCLEOTIDE SEQUENCE [LARGE SCALE GENOMIC DNA]</scope>
    <source>
        <strain evidence="2 3">BH38</strain>
    </source>
</reference>
<name>A0A387HFS0_9ACTN</name>
<dbReference type="Proteomes" id="UP000271554">
    <property type="component" value="Chromosome"/>
</dbReference>
<dbReference type="EMBL" id="CP032698">
    <property type="protein sequence ID" value="AYG79770.1"/>
    <property type="molecule type" value="Genomic_DNA"/>
</dbReference>
<accession>A0A387HFS0</accession>
<dbReference type="KEGG" id="shun:DWB77_01888"/>
<keyword evidence="3" id="KW-1185">Reference proteome</keyword>